<comment type="caution">
    <text evidence="13">The sequence shown here is derived from an EMBL/GenBank/DDBJ whole genome shotgun (WGS) entry which is preliminary data.</text>
</comment>
<organism evidence="13 14">
    <name type="scientific">Ephemerocybe angulata</name>
    <dbReference type="NCBI Taxonomy" id="980116"/>
    <lineage>
        <taxon>Eukaryota</taxon>
        <taxon>Fungi</taxon>
        <taxon>Dikarya</taxon>
        <taxon>Basidiomycota</taxon>
        <taxon>Agaricomycotina</taxon>
        <taxon>Agaricomycetes</taxon>
        <taxon>Agaricomycetidae</taxon>
        <taxon>Agaricales</taxon>
        <taxon>Agaricineae</taxon>
        <taxon>Psathyrellaceae</taxon>
        <taxon>Ephemerocybe</taxon>
    </lineage>
</organism>
<evidence type="ECO:0000256" key="10">
    <source>
        <dbReference type="PIRSR" id="PIRSR601842-1"/>
    </source>
</evidence>
<dbReference type="InterPro" id="IPR001842">
    <property type="entry name" value="Peptidase_M36"/>
</dbReference>
<feature type="signal peptide" evidence="12">
    <location>
        <begin position="1"/>
        <end position="21"/>
    </location>
</feature>
<evidence type="ECO:0000256" key="1">
    <source>
        <dbReference type="ARBA" id="ARBA00004613"/>
    </source>
</evidence>
<dbReference type="InterPro" id="IPR050371">
    <property type="entry name" value="Fungal_virulence_M36"/>
</dbReference>
<keyword evidence="4 12" id="KW-0645">Protease</keyword>
<feature type="binding site" evidence="11">
    <location>
        <position position="393"/>
    </location>
    <ligand>
        <name>Zn(2+)</name>
        <dbReference type="ChEBI" id="CHEBI:29105"/>
        <note>catalytic</note>
    </ligand>
</feature>
<keyword evidence="8 12" id="KW-0482">Metalloprotease</keyword>
<dbReference type="SUPFAM" id="SSF55486">
    <property type="entry name" value="Metalloproteases ('zincins'), catalytic domain"/>
    <property type="match status" value="1"/>
</dbReference>
<dbReference type="GO" id="GO:0008270">
    <property type="term" value="F:zinc ion binding"/>
    <property type="evidence" value="ECO:0007669"/>
    <property type="project" value="InterPro"/>
</dbReference>
<feature type="binding site" evidence="11">
    <location>
        <position position="397"/>
    </location>
    <ligand>
        <name>Zn(2+)</name>
        <dbReference type="ChEBI" id="CHEBI:29105"/>
        <note>catalytic</note>
    </ligand>
</feature>
<dbReference type="Gene3D" id="1.10.390.10">
    <property type="entry name" value="Neutral Protease Domain 2"/>
    <property type="match status" value="1"/>
</dbReference>
<evidence type="ECO:0000256" key="9">
    <source>
        <dbReference type="ARBA" id="ARBA00023145"/>
    </source>
</evidence>
<protein>
    <recommendedName>
        <fullName evidence="12">Extracellular metalloproteinase</fullName>
        <ecNumber evidence="12">3.4.24.-</ecNumber>
    </recommendedName>
    <alternativeName>
        <fullName evidence="12">Fungalysin</fullName>
    </alternativeName>
</protein>
<evidence type="ECO:0000256" key="4">
    <source>
        <dbReference type="ARBA" id="ARBA00022670"/>
    </source>
</evidence>
<dbReference type="Pfam" id="PF02128">
    <property type="entry name" value="Peptidase_M36"/>
    <property type="match status" value="1"/>
</dbReference>
<evidence type="ECO:0000256" key="12">
    <source>
        <dbReference type="RuleBase" id="RU364017"/>
    </source>
</evidence>
<evidence type="ECO:0000256" key="3">
    <source>
        <dbReference type="ARBA" id="ARBA00022525"/>
    </source>
</evidence>
<dbReference type="Proteomes" id="UP000521943">
    <property type="component" value="Unassembled WGS sequence"/>
</dbReference>
<feature type="active site" evidence="10">
    <location>
        <position position="394"/>
    </location>
</feature>
<dbReference type="PANTHER" id="PTHR33478:SF1">
    <property type="entry name" value="EXTRACELLULAR METALLOPROTEINASE MEP"/>
    <property type="match status" value="1"/>
</dbReference>
<dbReference type="InterPro" id="IPR027268">
    <property type="entry name" value="Peptidase_M4/M1_CTD_sf"/>
</dbReference>
<name>A0A8H6HJJ7_9AGAR</name>
<keyword evidence="14" id="KW-1185">Reference proteome</keyword>
<dbReference type="OrthoDB" id="2889299at2759"/>
<evidence type="ECO:0000256" key="6">
    <source>
        <dbReference type="ARBA" id="ARBA00022801"/>
    </source>
</evidence>
<dbReference type="GO" id="GO:0004222">
    <property type="term" value="F:metalloendopeptidase activity"/>
    <property type="evidence" value="ECO:0007669"/>
    <property type="project" value="InterPro"/>
</dbReference>
<keyword evidence="5 11" id="KW-0479">Metal-binding</keyword>
<reference evidence="13 14" key="1">
    <citation type="submission" date="2020-07" db="EMBL/GenBank/DDBJ databases">
        <title>Comparative genomics of pyrophilous fungi reveals a link between fire events and developmental genes.</title>
        <authorList>
            <consortium name="DOE Joint Genome Institute"/>
            <person name="Steindorff A.S."/>
            <person name="Carver A."/>
            <person name="Calhoun S."/>
            <person name="Stillman K."/>
            <person name="Liu H."/>
            <person name="Lipzen A."/>
            <person name="Pangilinan J."/>
            <person name="Labutti K."/>
            <person name="Bruns T.D."/>
            <person name="Grigoriev I.V."/>
        </authorList>
    </citation>
    <scope>NUCLEOTIDE SEQUENCE [LARGE SCALE GENOMIC DNA]</scope>
    <source>
        <strain evidence="13 14">CBS 144469</strain>
    </source>
</reference>
<evidence type="ECO:0000256" key="2">
    <source>
        <dbReference type="ARBA" id="ARBA00006006"/>
    </source>
</evidence>
<keyword evidence="12" id="KW-0732">Signal</keyword>
<keyword evidence="9 12" id="KW-0865">Zymogen</keyword>
<evidence type="ECO:0000256" key="7">
    <source>
        <dbReference type="ARBA" id="ARBA00022833"/>
    </source>
</evidence>
<evidence type="ECO:0000256" key="5">
    <source>
        <dbReference type="ARBA" id="ARBA00022723"/>
    </source>
</evidence>
<dbReference type="PANTHER" id="PTHR33478">
    <property type="entry name" value="EXTRACELLULAR METALLOPROTEINASE MEP"/>
    <property type="match status" value="1"/>
</dbReference>
<accession>A0A8H6HJJ7</accession>
<dbReference type="EMBL" id="JACGCI010000087">
    <property type="protein sequence ID" value="KAF6746896.1"/>
    <property type="molecule type" value="Genomic_DNA"/>
</dbReference>
<comment type="subcellular location">
    <subcellularLocation>
        <location evidence="1 12">Secreted</location>
    </subcellularLocation>
</comment>
<feature type="binding site" evidence="11">
    <location>
        <position position="422"/>
    </location>
    <ligand>
        <name>Zn(2+)</name>
        <dbReference type="ChEBI" id="CHEBI:29105"/>
        <note>catalytic</note>
    </ligand>
</feature>
<dbReference type="CDD" id="cd09596">
    <property type="entry name" value="M36"/>
    <property type="match status" value="1"/>
</dbReference>
<dbReference type="GO" id="GO:0006508">
    <property type="term" value="P:proteolysis"/>
    <property type="evidence" value="ECO:0007669"/>
    <property type="project" value="UniProtKB-KW"/>
</dbReference>
<evidence type="ECO:0000313" key="13">
    <source>
        <dbReference type="EMBL" id="KAF6746896.1"/>
    </source>
</evidence>
<evidence type="ECO:0000313" key="14">
    <source>
        <dbReference type="Proteomes" id="UP000521943"/>
    </source>
</evidence>
<comment type="similarity">
    <text evidence="2 12">Belongs to the peptidase M36 family.</text>
</comment>
<dbReference type="Gene3D" id="3.10.170.10">
    <property type="match status" value="1"/>
</dbReference>
<proteinExistence type="inferred from homology"/>
<keyword evidence="6 12" id="KW-0378">Hydrolase</keyword>
<evidence type="ECO:0000256" key="8">
    <source>
        <dbReference type="ARBA" id="ARBA00023049"/>
    </source>
</evidence>
<dbReference type="GO" id="GO:0005615">
    <property type="term" value="C:extracellular space"/>
    <property type="evidence" value="ECO:0007669"/>
    <property type="project" value="InterPro"/>
</dbReference>
<sequence length="569" mass="61762">MFPFSTFKALVLISILLSSYASAPPSPALQQHSSRGTHKVGRRGLEVEAYHPAPTYAALGRRLVKRSMVGESLESRARSFLEAKANLTRSCIEYHSGFALDGIEHAYLHQAHNGIPFVNAAANVAFKELDDSALSYGSSFVNPHKIAPSKPAFDVKSAIDIAEKMLDGDYNQRFRLAYLARPDHSSILVYAIQIRNEEANTFYEAFVDAHTGELASLTNFVAGMTYRAVPIRRASFAEGQDENRTMMSAGTAGNNIVTHVGTNLLDGTSASFIADDWKALIFDYPYSASVAATTDENLDAARVNAFYVGNIVHDLAWKYGFRPLTFNFQADTIADKWVRGDGPINIRVQTTPGSNDATCTVPPDGTPSVCKLYVWNKSSPTRDVSLANDVLVHELGHGISGRLTGGGTAACLQTLEARGLGEGWSDALAEWTEQKRAWVNNNPAGLRTHPYSTSAVTNPLRYSSVAGQTTPYPIGEVWANILHNVYAALVTTHGWSASVFTDPDTTHGSVVFLRLFFDGLSTQPCNPTFTAARNAWIQADLNRYGGSHKCLLWTAFASRGLGVNAGPAT</sequence>
<evidence type="ECO:0000256" key="11">
    <source>
        <dbReference type="PIRSR" id="PIRSR601842-2"/>
    </source>
</evidence>
<comment type="cofactor">
    <cofactor evidence="11">
        <name>Zn(2+)</name>
        <dbReference type="ChEBI" id="CHEBI:29105"/>
    </cofactor>
    <text evidence="11">Binds 1 zinc ion per subunit.</text>
</comment>
<gene>
    <name evidence="13" type="ORF">DFP72DRAFT_1075916</name>
</gene>
<dbReference type="AlphaFoldDB" id="A0A8H6HJJ7"/>
<keyword evidence="7 11" id="KW-0862">Zinc</keyword>
<feature type="chain" id="PRO_5034722963" description="Extracellular metalloproteinase" evidence="12">
    <location>
        <begin position="22"/>
        <end position="569"/>
    </location>
</feature>
<dbReference type="EC" id="3.4.24.-" evidence="12"/>
<keyword evidence="3 12" id="KW-0964">Secreted</keyword>